<reference evidence="2" key="2">
    <citation type="submission" date="2020-11" db="EMBL/GenBank/DDBJ databases">
        <authorList>
            <consortium name="DOE Joint Genome Institute"/>
            <person name="Kuo A."/>
            <person name="Miyauchi S."/>
            <person name="Kiss E."/>
            <person name="Drula E."/>
            <person name="Kohler A."/>
            <person name="Sanchez-Garcia M."/>
            <person name="Andreopoulos B."/>
            <person name="Barry K.W."/>
            <person name="Bonito G."/>
            <person name="Buee M."/>
            <person name="Carver A."/>
            <person name="Chen C."/>
            <person name="Cichocki N."/>
            <person name="Clum A."/>
            <person name="Culley D."/>
            <person name="Crous P.W."/>
            <person name="Fauchery L."/>
            <person name="Girlanda M."/>
            <person name="Hayes R."/>
            <person name="Keri Z."/>
            <person name="Labutti K."/>
            <person name="Lipzen A."/>
            <person name="Lombard V."/>
            <person name="Magnuson J."/>
            <person name="Maillard F."/>
            <person name="Morin E."/>
            <person name="Murat C."/>
            <person name="Nolan M."/>
            <person name="Ohm R."/>
            <person name="Pangilinan J."/>
            <person name="Pereira M."/>
            <person name="Perotto S."/>
            <person name="Peter M."/>
            <person name="Riley R."/>
            <person name="Sitrit Y."/>
            <person name="Stielow B."/>
            <person name="Szollosi G."/>
            <person name="Zifcakova L."/>
            <person name="Stursova M."/>
            <person name="Spatafora J.W."/>
            <person name="Tedersoo L."/>
            <person name="Vaario L.-M."/>
            <person name="Yamada A."/>
            <person name="Yan M."/>
            <person name="Wang P."/>
            <person name="Xu J."/>
            <person name="Bruns T."/>
            <person name="Baldrian P."/>
            <person name="Vilgalys R."/>
            <person name="Henrissat B."/>
            <person name="Grigoriev I.V."/>
            <person name="Hibbett D."/>
            <person name="Nagy L.G."/>
            <person name="Martin F.M."/>
        </authorList>
    </citation>
    <scope>NUCLEOTIDE SEQUENCE</scope>
    <source>
        <strain evidence="2">UH-Tt-Lm1</strain>
    </source>
</reference>
<gene>
    <name evidence="2" type="ORF">BJ322DRAFT_1088749</name>
</gene>
<feature type="non-terminal residue" evidence="2">
    <location>
        <position position="1"/>
    </location>
</feature>
<reference evidence="2" key="1">
    <citation type="journal article" date="2020" name="Nat. Commun.">
        <title>Large-scale genome sequencing of mycorrhizal fungi provides insights into the early evolution of symbiotic traits.</title>
        <authorList>
            <person name="Miyauchi S."/>
            <person name="Kiss E."/>
            <person name="Kuo A."/>
            <person name="Drula E."/>
            <person name="Kohler A."/>
            <person name="Sanchez-Garcia M."/>
            <person name="Morin E."/>
            <person name="Andreopoulos B."/>
            <person name="Barry K.W."/>
            <person name="Bonito G."/>
            <person name="Buee M."/>
            <person name="Carver A."/>
            <person name="Chen C."/>
            <person name="Cichocki N."/>
            <person name="Clum A."/>
            <person name="Culley D."/>
            <person name="Crous P.W."/>
            <person name="Fauchery L."/>
            <person name="Girlanda M."/>
            <person name="Hayes R.D."/>
            <person name="Keri Z."/>
            <person name="LaButti K."/>
            <person name="Lipzen A."/>
            <person name="Lombard V."/>
            <person name="Magnuson J."/>
            <person name="Maillard F."/>
            <person name="Murat C."/>
            <person name="Nolan M."/>
            <person name="Ohm R.A."/>
            <person name="Pangilinan J."/>
            <person name="Pereira M.F."/>
            <person name="Perotto S."/>
            <person name="Peter M."/>
            <person name="Pfister S."/>
            <person name="Riley R."/>
            <person name="Sitrit Y."/>
            <person name="Stielow J.B."/>
            <person name="Szollosi G."/>
            <person name="Zifcakova L."/>
            <person name="Stursova M."/>
            <person name="Spatafora J.W."/>
            <person name="Tedersoo L."/>
            <person name="Vaario L.M."/>
            <person name="Yamada A."/>
            <person name="Yan M."/>
            <person name="Wang P."/>
            <person name="Xu J."/>
            <person name="Bruns T."/>
            <person name="Baldrian P."/>
            <person name="Vilgalys R."/>
            <person name="Dunand C."/>
            <person name="Henrissat B."/>
            <person name="Grigoriev I.V."/>
            <person name="Hibbett D."/>
            <person name="Nagy L.G."/>
            <person name="Martin F.M."/>
        </authorList>
    </citation>
    <scope>NUCLEOTIDE SEQUENCE</scope>
    <source>
        <strain evidence="2">UH-Tt-Lm1</strain>
    </source>
</reference>
<feature type="region of interest" description="Disordered" evidence="1">
    <location>
        <begin position="77"/>
        <end position="98"/>
    </location>
</feature>
<proteinExistence type="predicted"/>
<dbReference type="Proteomes" id="UP000736335">
    <property type="component" value="Unassembled WGS sequence"/>
</dbReference>
<dbReference type="EMBL" id="WIUZ02000020">
    <property type="protein sequence ID" value="KAF9779145.1"/>
    <property type="molecule type" value="Genomic_DNA"/>
</dbReference>
<name>A0A9P6L2B5_9AGAM</name>
<sequence>MPATTALREALNKGVSTGNLVDTKFILYSHRDFYGHVCRPKALYANSHVLKTVPHFDDLLFGHFAESQSTDFKEAIDEKESAEDYGYLSDSDLEDEEDESVSLFKPVAKSKVHPPDPFKIPGEDEVFCEEREECVEKGKVVKIPDIAYV</sequence>
<dbReference type="OrthoDB" id="6359816at2759"/>
<evidence type="ECO:0000313" key="2">
    <source>
        <dbReference type="EMBL" id="KAF9779145.1"/>
    </source>
</evidence>
<keyword evidence="3" id="KW-1185">Reference proteome</keyword>
<comment type="caution">
    <text evidence="2">The sequence shown here is derived from an EMBL/GenBank/DDBJ whole genome shotgun (WGS) entry which is preliminary data.</text>
</comment>
<dbReference type="AlphaFoldDB" id="A0A9P6L2B5"/>
<accession>A0A9P6L2B5</accession>
<organism evidence="2 3">
    <name type="scientific">Thelephora terrestris</name>
    <dbReference type="NCBI Taxonomy" id="56493"/>
    <lineage>
        <taxon>Eukaryota</taxon>
        <taxon>Fungi</taxon>
        <taxon>Dikarya</taxon>
        <taxon>Basidiomycota</taxon>
        <taxon>Agaricomycotina</taxon>
        <taxon>Agaricomycetes</taxon>
        <taxon>Thelephorales</taxon>
        <taxon>Thelephoraceae</taxon>
        <taxon>Thelephora</taxon>
    </lineage>
</organism>
<protein>
    <submittedName>
        <fullName evidence="2">Uncharacterized protein</fullName>
    </submittedName>
</protein>
<evidence type="ECO:0000313" key="3">
    <source>
        <dbReference type="Proteomes" id="UP000736335"/>
    </source>
</evidence>
<evidence type="ECO:0000256" key="1">
    <source>
        <dbReference type="SAM" id="MobiDB-lite"/>
    </source>
</evidence>